<dbReference type="Proteomes" id="UP001497623">
    <property type="component" value="Unassembled WGS sequence"/>
</dbReference>
<evidence type="ECO:0000313" key="4">
    <source>
        <dbReference type="Proteomes" id="UP001497623"/>
    </source>
</evidence>
<evidence type="ECO:0000256" key="1">
    <source>
        <dbReference type="SAM" id="MobiDB-lite"/>
    </source>
</evidence>
<dbReference type="EMBL" id="CAXKWB010034406">
    <property type="protein sequence ID" value="CAL4144669.1"/>
    <property type="molecule type" value="Genomic_DNA"/>
</dbReference>
<protein>
    <submittedName>
        <fullName evidence="3">Uncharacterized protein</fullName>
    </submittedName>
</protein>
<keyword evidence="4" id="KW-1185">Reference proteome</keyword>
<dbReference type="AlphaFoldDB" id="A0AAV2STQ1"/>
<accession>A0AAV2STQ1</accession>
<sequence>MSVSGNATGIFLGMYFLSNSFGKWLAVLLGNFSVFCHTPMVSPGTLGLGLANQDPLKSHDIFTLDVEAFPLMLRTCAVSSTSTSPGTTEPMSFNTEPIAEVTNTPSPS</sequence>
<feature type="region of interest" description="Disordered" evidence="1">
    <location>
        <begin position="80"/>
        <end position="108"/>
    </location>
</feature>
<proteinExistence type="predicted"/>
<comment type="caution">
    <text evidence="3">The sequence shown here is derived from an EMBL/GenBank/DDBJ whole genome shotgun (WGS) entry which is preliminary data.</text>
</comment>
<reference evidence="3 4" key="1">
    <citation type="submission" date="2024-05" db="EMBL/GenBank/DDBJ databases">
        <authorList>
            <person name="Wallberg A."/>
        </authorList>
    </citation>
    <scope>NUCLEOTIDE SEQUENCE [LARGE SCALE GENOMIC DNA]</scope>
</reference>
<dbReference type="EMBL" id="CAXKWB010149629">
    <property type="protein sequence ID" value="CAL4247921.1"/>
    <property type="molecule type" value="Genomic_DNA"/>
</dbReference>
<gene>
    <name evidence="2" type="ORF">MNOR_LOCUS29537</name>
    <name evidence="3" type="ORF">MNOR_LOCUS41357</name>
</gene>
<evidence type="ECO:0000313" key="3">
    <source>
        <dbReference type="EMBL" id="CAL4247921.1"/>
    </source>
</evidence>
<name>A0AAV2STQ1_MEGNR</name>
<organism evidence="3 4">
    <name type="scientific">Meganyctiphanes norvegica</name>
    <name type="common">Northern krill</name>
    <name type="synonym">Thysanopoda norvegica</name>
    <dbReference type="NCBI Taxonomy" id="48144"/>
    <lineage>
        <taxon>Eukaryota</taxon>
        <taxon>Metazoa</taxon>
        <taxon>Ecdysozoa</taxon>
        <taxon>Arthropoda</taxon>
        <taxon>Crustacea</taxon>
        <taxon>Multicrustacea</taxon>
        <taxon>Malacostraca</taxon>
        <taxon>Eumalacostraca</taxon>
        <taxon>Eucarida</taxon>
        <taxon>Euphausiacea</taxon>
        <taxon>Euphausiidae</taxon>
        <taxon>Meganyctiphanes</taxon>
    </lineage>
</organism>
<evidence type="ECO:0000313" key="2">
    <source>
        <dbReference type="EMBL" id="CAL4144669.1"/>
    </source>
</evidence>
<feature type="compositionally biased region" description="Polar residues" evidence="1">
    <location>
        <begin position="89"/>
        <end position="108"/>
    </location>
</feature>